<dbReference type="PROSITE" id="PS01124">
    <property type="entry name" value="HTH_ARAC_FAMILY_2"/>
    <property type="match status" value="1"/>
</dbReference>
<dbReference type="Gene3D" id="3.30.70.3090">
    <property type="entry name" value="ORF SCO4226, nickel-binding ferredoxin-like monomer"/>
    <property type="match status" value="1"/>
</dbReference>
<dbReference type="InterPro" id="IPR029787">
    <property type="entry name" value="Nucleotide_cyclase"/>
</dbReference>
<evidence type="ECO:0000256" key="3">
    <source>
        <dbReference type="ARBA" id="ARBA00023163"/>
    </source>
</evidence>
<dbReference type="STRING" id="369401.SAMN05428642_1011125"/>
<evidence type="ECO:0000256" key="1">
    <source>
        <dbReference type="ARBA" id="ARBA00023015"/>
    </source>
</evidence>
<sequence>MPIYMDLHIVPGVSAKMAAEAHREDHKVQNEFGCRCMTYWVDEERGRAFCLIEAPNKEAINKMHTKAYGAKPLEIIEVNSSAVEAFLGRIHDPETIVDLSNPDLKIFNDPAFRIILVIQMIDEKLLEFQVGKEKSKELLFLFKNVVRSQIKKYGGNEAISKGVSIISSFGSSFQAVKCASAIKDELQKESKIINLHLGLHAGNPVTKDGSLFSDVVKFGKFLCSIGNENEIILSPITFDLYKKEYQRIVEPESFRYIDAEDEKFLESLMNTLSENWNDTAFNVVQLSNKMILSKSRLYRTCISRLGKSPNSIILEYRLKKSLQLLIRKNTNVAQTAFDAGFSSASYFTKCFRKHFGLQPSTYRLG</sequence>
<evidence type="ECO:0000313" key="5">
    <source>
        <dbReference type="EMBL" id="SFZ90763.1"/>
    </source>
</evidence>
<gene>
    <name evidence="5" type="ORF">SAMN05428642_1011125</name>
</gene>
<keyword evidence="1" id="KW-0805">Transcription regulation</keyword>
<dbReference type="InterPro" id="IPR042557">
    <property type="entry name" value="SCO4226"/>
</dbReference>
<organism evidence="5 6">
    <name type="scientific">Flaviramulus basaltis</name>
    <dbReference type="NCBI Taxonomy" id="369401"/>
    <lineage>
        <taxon>Bacteria</taxon>
        <taxon>Pseudomonadati</taxon>
        <taxon>Bacteroidota</taxon>
        <taxon>Flavobacteriia</taxon>
        <taxon>Flavobacteriales</taxon>
        <taxon>Flavobacteriaceae</taxon>
        <taxon>Flaviramulus</taxon>
    </lineage>
</organism>
<protein>
    <submittedName>
        <fullName evidence="5">Helix-turn-helix domain-containing protein</fullName>
    </submittedName>
</protein>
<dbReference type="GO" id="GO:0043565">
    <property type="term" value="F:sequence-specific DNA binding"/>
    <property type="evidence" value="ECO:0007669"/>
    <property type="project" value="InterPro"/>
</dbReference>
<dbReference type="InterPro" id="IPR018060">
    <property type="entry name" value="HTH_AraC"/>
</dbReference>
<dbReference type="Gene3D" id="1.10.10.60">
    <property type="entry name" value="Homeodomain-like"/>
    <property type="match status" value="1"/>
</dbReference>
<dbReference type="SUPFAM" id="SSF46689">
    <property type="entry name" value="Homeodomain-like"/>
    <property type="match status" value="1"/>
</dbReference>
<dbReference type="GO" id="GO:0003700">
    <property type="term" value="F:DNA-binding transcription factor activity"/>
    <property type="evidence" value="ECO:0007669"/>
    <property type="project" value="InterPro"/>
</dbReference>
<proteinExistence type="predicted"/>
<dbReference type="PANTHER" id="PTHR43280">
    <property type="entry name" value="ARAC-FAMILY TRANSCRIPTIONAL REGULATOR"/>
    <property type="match status" value="1"/>
</dbReference>
<dbReference type="InterPro" id="IPR020449">
    <property type="entry name" value="Tscrpt_reg_AraC-type_HTH"/>
</dbReference>
<keyword evidence="3" id="KW-0804">Transcription</keyword>
<dbReference type="PRINTS" id="PR00032">
    <property type="entry name" value="HTHARAC"/>
</dbReference>
<keyword evidence="2" id="KW-0238">DNA-binding</keyword>
<dbReference type="Pfam" id="PF14026">
    <property type="entry name" value="SCO4226-like"/>
    <property type="match status" value="1"/>
</dbReference>
<dbReference type="Gene3D" id="3.30.70.1230">
    <property type="entry name" value="Nucleotide cyclase"/>
    <property type="match status" value="1"/>
</dbReference>
<feature type="domain" description="HTH araC/xylS-type" evidence="4">
    <location>
        <begin position="266"/>
        <end position="365"/>
    </location>
</feature>
<dbReference type="SMART" id="SM00342">
    <property type="entry name" value="HTH_ARAC"/>
    <property type="match status" value="1"/>
</dbReference>
<dbReference type="Pfam" id="PF12833">
    <property type="entry name" value="HTH_18"/>
    <property type="match status" value="1"/>
</dbReference>
<keyword evidence="6" id="KW-1185">Reference proteome</keyword>
<dbReference type="AlphaFoldDB" id="A0A1K2IGG7"/>
<name>A0A1K2IGG7_9FLAO</name>
<dbReference type="EMBL" id="FPKV01000001">
    <property type="protein sequence ID" value="SFZ90763.1"/>
    <property type="molecule type" value="Genomic_DNA"/>
</dbReference>
<dbReference type="SUPFAM" id="SSF55073">
    <property type="entry name" value="Nucleotide cyclase"/>
    <property type="match status" value="1"/>
</dbReference>
<accession>A0A1K2IGG7</accession>
<dbReference type="PANTHER" id="PTHR43280:SF2">
    <property type="entry name" value="HTH-TYPE TRANSCRIPTIONAL REGULATOR EXSA"/>
    <property type="match status" value="1"/>
</dbReference>
<dbReference type="Proteomes" id="UP000182544">
    <property type="component" value="Unassembled WGS sequence"/>
</dbReference>
<evidence type="ECO:0000313" key="6">
    <source>
        <dbReference type="Proteomes" id="UP000182544"/>
    </source>
</evidence>
<evidence type="ECO:0000256" key="2">
    <source>
        <dbReference type="ARBA" id="ARBA00023125"/>
    </source>
</evidence>
<reference evidence="5 6" key="1">
    <citation type="submission" date="2016-10" db="EMBL/GenBank/DDBJ databases">
        <authorList>
            <person name="de Groot N.N."/>
        </authorList>
    </citation>
    <scope>NUCLEOTIDE SEQUENCE [LARGE SCALE GENOMIC DNA]</scope>
    <source>
        <strain evidence="5 6">DSM 18180</strain>
    </source>
</reference>
<dbReference type="OrthoDB" id="135231at2"/>
<dbReference type="InterPro" id="IPR009057">
    <property type="entry name" value="Homeodomain-like_sf"/>
</dbReference>
<evidence type="ECO:0000259" key="4">
    <source>
        <dbReference type="PROSITE" id="PS01124"/>
    </source>
</evidence>
<dbReference type="InterPro" id="IPR025336">
    <property type="entry name" value="SCO4226-like"/>
</dbReference>